<evidence type="ECO:0000313" key="2">
    <source>
        <dbReference type="Proteomes" id="UP000828251"/>
    </source>
</evidence>
<sequence>MEAFQTVLEDCNLMDMGFSGKWFIWERDYQIQHLSHLFSDHCPLLINIICEDKRRIERRFRFEAWWVMEDSFLGEVKSIWDNSSGDLLNKLECIKRGLQKWVAGIRYSRNVKKEMLNLKLTKLLEEERSDVNLAKLIDIRVELNFEIEKDELPHKGGGRIVSASYNMTMEEKLNSNTKEMDKRVITKVLGVRCSTDPERYLGLPNLVERKRKGWRLITYPNSLLASVLKAKYYPSIDFLNARLGNLPSLTWKSIWSARGVLEKGLCWRIGKGDHISIWADFWILGYEEEKLQHHRGHI</sequence>
<evidence type="ECO:0008006" key="3">
    <source>
        <dbReference type="Google" id="ProtNLM"/>
    </source>
</evidence>
<dbReference type="OrthoDB" id="1105397at2759"/>
<dbReference type="Proteomes" id="UP000828251">
    <property type="component" value="Unassembled WGS sequence"/>
</dbReference>
<dbReference type="PANTHER" id="PTHR33710:SF62">
    <property type="entry name" value="DUF4283 DOMAIN PROTEIN"/>
    <property type="match status" value="1"/>
</dbReference>
<proteinExistence type="predicted"/>
<accession>A0A9D3VFI5</accession>
<organism evidence="1 2">
    <name type="scientific">Gossypium stocksii</name>
    <dbReference type="NCBI Taxonomy" id="47602"/>
    <lineage>
        <taxon>Eukaryota</taxon>
        <taxon>Viridiplantae</taxon>
        <taxon>Streptophyta</taxon>
        <taxon>Embryophyta</taxon>
        <taxon>Tracheophyta</taxon>
        <taxon>Spermatophyta</taxon>
        <taxon>Magnoliopsida</taxon>
        <taxon>eudicotyledons</taxon>
        <taxon>Gunneridae</taxon>
        <taxon>Pentapetalae</taxon>
        <taxon>rosids</taxon>
        <taxon>malvids</taxon>
        <taxon>Malvales</taxon>
        <taxon>Malvaceae</taxon>
        <taxon>Malvoideae</taxon>
        <taxon>Gossypium</taxon>
    </lineage>
</organism>
<dbReference type="PANTHER" id="PTHR33710">
    <property type="entry name" value="BNAC02G09200D PROTEIN"/>
    <property type="match status" value="1"/>
</dbReference>
<name>A0A9D3VFI5_9ROSI</name>
<evidence type="ECO:0000313" key="1">
    <source>
        <dbReference type="EMBL" id="KAH1081019.1"/>
    </source>
</evidence>
<comment type="caution">
    <text evidence="1">The sequence shown here is derived from an EMBL/GenBank/DDBJ whole genome shotgun (WGS) entry which is preliminary data.</text>
</comment>
<keyword evidence="2" id="KW-1185">Reference proteome</keyword>
<protein>
    <recommendedName>
        <fullName evidence="3">Reverse transcriptase</fullName>
    </recommendedName>
</protein>
<dbReference type="EMBL" id="JAIQCV010000007">
    <property type="protein sequence ID" value="KAH1081019.1"/>
    <property type="molecule type" value="Genomic_DNA"/>
</dbReference>
<dbReference type="AlphaFoldDB" id="A0A9D3VFI5"/>
<reference evidence="1 2" key="1">
    <citation type="journal article" date="2021" name="Plant Biotechnol. J.">
        <title>Multi-omics assisted identification of the key and species-specific regulatory components of drought-tolerant mechanisms in Gossypium stocksii.</title>
        <authorList>
            <person name="Yu D."/>
            <person name="Ke L."/>
            <person name="Zhang D."/>
            <person name="Wu Y."/>
            <person name="Sun Y."/>
            <person name="Mei J."/>
            <person name="Sun J."/>
            <person name="Sun Y."/>
        </authorList>
    </citation>
    <scope>NUCLEOTIDE SEQUENCE [LARGE SCALE GENOMIC DNA]</scope>
    <source>
        <strain evidence="2">cv. E1</strain>
        <tissue evidence="1">Leaf</tissue>
    </source>
</reference>
<gene>
    <name evidence="1" type="ORF">J1N35_020780</name>
</gene>